<dbReference type="RefSeq" id="XP_002181860.1">
    <property type="nucleotide sequence ID" value="XM_002181824.1"/>
</dbReference>
<reference evidence="1 2" key="1">
    <citation type="journal article" date="2008" name="Nature">
        <title>The Phaeodactylum genome reveals the evolutionary history of diatom genomes.</title>
        <authorList>
            <person name="Bowler C."/>
            <person name="Allen A.E."/>
            <person name="Badger J.H."/>
            <person name="Grimwood J."/>
            <person name="Jabbari K."/>
            <person name="Kuo A."/>
            <person name="Maheswari U."/>
            <person name="Martens C."/>
            <person name="Maumus F."/>
            <person name="Otillar R.P."/>
            <person name="Rayko E."/>
            <person name="Salamov A."/>
            <person name="Vandepoele K."/>
            <person name="Beszteri B."/>
            <person name="Gruber A."/>
            <person name="Heijde M."/>
            <person name="Katinka M."/>
            <person name="Mock T."/>
            <person name="Valentin K."/>
            <person name="Verret F."/>
            <person name="Berges J.A."/>
            <person name="Brownlee C."/>
            <person name="Cadoret J.P."/>
            <person name="Chiovitti A."/>
            <person name="Choi C.J."/>
            <person name="Coesel S."/>
            <person name="De Martino A."/>
            <person name="Detter J.C."/>
            <person name="Durkin C."/>
            <person name="Falciatore A."/>
            <person name="Fournet J."/>
            <person name="Haruta M."/>
            <person name="Huysman M.J."/>
            <person name="Jenkins B.D."/>
            <person name="Jiroutova K."/>
            <person name="Jorgensen R.E."/>
            <person name="Joubert Y."/>
            <person name="Kaplan A."/>
            <person name="Kroger N."/>
            <person name="Kroth P.G."/>
            <person name="La Roche J."/>
            <person name="Lindquist E."/>
            <person name="Lommer M."/>
            <person name="Martin-Jezequel V."/>
            <person name="Lopez P.J."/>
            <person name="Lucas S."/>
            <person name="Mangogna M."/>
            <person name="McGinnis K."/>
            <person name="Medlin L.K."/>
            <person name="Montsant A."/>
            <person name="Oudot-Le Secq M.P."/>
            <person name="Napoli C."/>
            <person name="Obornik M."/>
            <person name="Parker M.S."/>
            <person name="Petit J.L."/>
            <person name="Porcel B.M."/>
            <person name="Poulsen N."/>
            <person name="Robison M."/>
            <person name="Rychlewski L."/>
            <person name="Rynearson T.A."/>
            <person name="Schmutz J."/>
            <person name="Shapiro H."/>
            <person name="Siaut M."/>
            <person name="Stanley M."/>
            <person name="Sussman M.R."/>
            <person name="Taylor A.R."/>
            <person name="Vardi A."/>
            <person name="von Dassow P."/>
            <person name="Vyverman W."/>
            <person name="Willis A."/>
            <person name="Wyrwicz L.S."/>
            <person name="Rokhsar D.S."/>
            <person name="Weissenbach J."/>
            <person name="Armbrust E.V."/>
            <person name="Green B.R."/>
            <person name="Van de Peer Y."/>
            <person name="Grigoriev I.V."/>
        </authorList>
    </citation>
    <scope>NUCLEOTIDE SEQUENCE [LARGE SCALE GENOMIC DNA]</scope>
    <source>
        <strain evidence="1 2">CCAP 1055/1</strain>
    </source>
</reference>
<dbReference type="InterPro" id="IPR029044">
    <property type="entry name" value="Nucleotide-diphossugar_trans"/>
</dbReference>
<dbReference type="AlphaFoldDB" id="B7G462"/>
<dbReference type="KEGG" id="pti:PHATRDRAFT_47585"/>
<keyword evidence="2" id="KW-1185">Reference proteome</keyword>
<evidence type="ECO:0008006" key="3">
    <source>
        <dbReference type="Google" id="ProtNLM"/>
    </source>
</evidence>
<dbReference type="GeneID" id="7202803"/>
<dbReference type="InParanoid" id="B7G462"/>
<name>B7G462_PHATC</name>
<dbReference type="Gene3D" id="3.90.550.10">
    <property type="entry name" value="Spore Coat Polysaccharide Biosynthesis Protein SpsA, Chain A"/>
    <property type="match status" value="1"/>
</dbReference>
<accession>B7G462</accession>
<gene>
    <name evidence="1" type="ORF">PHATRDRAFT_47585</name>
</gene>
<dbReference type="OrthoDB" id="191769at2759"/>
<dbReference type="PANTHER" id="PTHR36529:SF1">
    <property type="entry name" value="GLYCOSYLTRANSFERASE"/>
    <property type="match status" value="1"/>
</dbReference>
<evidence type="ECO:0000313" key="1">
    <source>
        <dbReference type="EMBL" id="EEC46400.1"/>
    </source>
</evidence>
<proteinExistence type="predicted"/>
<reference evidence="2" key="2">
    <citation type="submission" date="2008-08" db="EMBL/GenBank/DDBJ databases">
        <authorList>
            <consortium name="Diatom Consortium"/>
            <person name="Grigoriev I."/>
            <person name="Grimwood J."/>
            <person name="Kuo A."/>
            <person name="Otillar R.P."/>
            <person name="Salamov A."/>
            <person name="Detter J.C."/>
            <person name="Lindquist E."/>
            <person name="Shapiro H."/>
            <person name="Lucas S."/>
            <person name="Glavina del Rio T."/>
            <person name="Pitluck S."/>
            <person name="Rokhsar D."/>
            <person name="Bowler C."/>
        </authorList>
    </citation>
    <scope>GENOME REANNOTATION</scope>
    <source>
        <strain evidence="2">CCAP 1055/1</strain>
    </source>
</reference>
<dbReference type="PaxDb" id="2850-Phatr47585"/>
<organism evidence="1 2">
    <name type="scientific">Phaeodactylum tricornutum (strain CCAP 1055/1)</name>
    <dbReference type="NCBI Taxonomy" id="556484"/>
    <lineage>
        <taxon>Eukaryota</taxon>
        <taxon>Sar</taxon>
        <taxon>Stramenopiles</taxon>
        <taxon>Ochrophyta</taxon>
        <taxon>Bacillariophyta</taxon>
        <taxon>Bacillariophyceae</taxon>
        <taxon>Bacillariophycidae</taxon>
        <taxon>Naviculales</taxon>
        <taxon>Phaeodactylaceae</taxon>
        <taxon>Phaeodactylum</taxon>
    </lineage>
</organism>
<dbReference type="SUPFAM" id="SSF53448">
    <property type="entry name" value="Nucleotide-diphospho-sugar transferases"/>
    <property type="match status" value="1"/>
</dbReference>
<sequence>MARNGAIAVIAKCPMAGKSKTRLIPLLGEQGSAALARAMLSDVLTSLSRCEELKPAKKILFYAPPTQQGLEIMREILISLSLYSQPHQEWVLLPMVSVSLASSDLGDQLTDALVRARQVQVEEHHTANALPGPVIFLGMDAPELPLGELVSAFEHPDTALLCPSDDGGYGMLSVPATADADSIFDGIRWSDPLTAVAQLKNLTDGGVPVRIGQLMHDMDEPDDVLNLCARLRIHHLQDSSLLPSLPNNAKANAAPSVDSNYGRLLELLALA</sequence>
<evidence type="ECO:0000313" key="2">
    <source>
        <dbReference type="Proteomes" id="UP000000759"/>
    </source>
</evidence>
<dbReference type="EMBL" id="CM000616">
    <property type="protein sequence ID" value="EEC46400.1"/>
    <property type="molecule type" value="Genomic_DNA"/>
</dbReference>
<dbReference type="Pfam" id="PF09837">
    <property type="entry name" value="DUF2064"/>
    <property type="match status" value="1"/>
</dbReference>
<dbReference type="PANTHER" id="PTHR36529">
    <property type="entry name" value="SLL1095 PROTEIN"/>
    <property type="match status" value="1"/>
</dbReference>
<dbReference type="HOGENOM" id="CLU_910492_0_0_1"/>
<dbReference type="InterPro" id="IPR018641">
    <property type="entry name" value="Trfase_1_rSAM/seldom-assoc"/>
</dbReference>
<protein>
    <recommendedName>
        <fullName evidence="3">Glycosyltransferase</fullName>
    </recommendedName>
</protein>
<dbReference type="Proteomes" id="UP000000759">
    <property type="component" value="Chromosome 14"/>
</dbReference>
<dbReference type="eggNOG" id="ENOG502S8J2">
    <property type="taxonomic scope" value="Eukaryota"/>
</dbReference>